<gene>
    <name evidence="3" type="ORF">DKB62_10350</name>
</gene>
<dbReference type="PANTHER" id="PTHR21240">
    <property type="entry name" value="2-AMINO-3-CARBOXYLMUCONATE-6-SEMIALDEHYDE DECARBOXYLASE"/>
    <property type="match status" value="1"/>
</dbReference>
<dbReference type="RefSeq" id="WP_087476895.1">
    <property type="nucleotide sequence ID" value="NZ_CALYAU010000011.1"/>
</dbReference>
<dbReference type="PANTHER" id="PTHR21240:SF19">
    <property type="entry name" value="CATALYTIC_ HYDROLASE"/>
    <property type="match status" value="1"/>
</dbReference>
<dbReference type="EMBL" id="CP029462">
    <property type="protein sequence ID" value="AXL21933.1"/>
    <property type="molecule type" value="Genomic_DNA"/>
</dbReference>
<keyword evidence="1" id="KW-0456">Lyase</keyword>
<dbReference type="OrthoDB" id="9771932at2"/>
<dbReference type="InterPro" id="IPR032465">
    <property type="entry name" value="ACMSD"/>
</dbReference>
<dbReference type="Gene3D" id="3.20.20.140">
    <property type="entry name" value="Metal-dependent hydrolases"/>
    <property type="match status" value="1"/>
</dbReference>
<dbReference type="AlphaFoldDB" id="A0A346B1E0"/>
<protein>
    <submittedName>
        <fullName evidence="3">Amidohydrolase</fullName>
    </submittedName>
</protein>
<dbReference type="GO" id="GO:0016831">
    <property type="term" value="F:carboxy-lyase activity"/>
    <property type="evidence" value="ECO:0007669"/>
    <property type="project" value="InterPro"/>
</dbReference>
<dbReference type="Proteomes" id="UP000254337">
    <property type="component" value="Chromosome"/>
</dbReference>
<proteinExistence type="predicted"/>
<feature type="domain" description="Amidohydrolase-related" evidence="2">
    <location>
        <begin position="84"/>
        <end position="272"/>
    </location>
</feature>
<dbReference type="Pfam" id="PF04909">
    <property type="entry name" value="Amidohydro_2"/>
    <property type="match status" value="1"/>
</dbReference>
<keyword evidence="4" id="KW-1185">Reference proteome</keyword>
<evidence type="ECO:0000259" key="2">
    <source>
        <dbReference type="Pfam" id="PF04909"/>
    </source>
</evidence>
<dbReference type="SUPFAM" id="SSF51556">
    <property type="entry name" value="Metallo-dependent hydrolases"/>
    <property type="match status" value="1"/>
</dbReference>
<accession>A0A346B1E0</accession>
<evidence type="ECO:0000256" key="1">
    <source>
        <dbReference type="ARBA" id="ARBA00023239"/>
    </source>
</evidence>
<evidence type="ECO:0000313" key="4">
    <source>
        <dbReference type="Proteomes" id="UP000254337"/>
    </source>
</evidence>
<dbReference type="InterPro" id="IPR032466">
    <property type="entry name" value="Metal_Hydrolase"/>
</dbReference>
<dbReference type="GO" id="GO:0016787">
    <property type="term" value="F:hydrolase activity"/>
    <property type="evidence" value="ECO:0007669"/>
    <property type="project" value="UniProtKB-KW"/>
</dbReference>
<dbReference type="InterPro" id="IPR006680">
    <property type="entry name" value="Amidohydro-rel"/>
</dbReference>
<name>A0A346B1E0_9FIRM</name>
<dbReference type="KEGG" id="meg:DKB62_10350"/>
<reference evidence="3 4" key="1">
    <citation type="submission" date="2018-05" db="EMBL/GenBank/DDBJ databases">
        <title>Complete genome sequence of Megasphaera sp. AJH120T, isolated from the ceca of a chicken.</title>
        <authorList>
            <person name="Maki J."/>
            <person name="Looft T."/>
        </authorList>
    </citation>
    <scope>NUCLEOTIDE SEQUENCE [LARGE SCALE GENOMIC DNA]</scope>
    <source>
        <strain evidence="3 4">AJH120</strain>
    </source>
</reference>
<dbReference type="CDD" id="cd01292">
    <property type="entry name" value="metallo-dependent_hydrolases"/>
    <property type="match status" value="1"/>
</dbReference>
<sequence length="276" mass="31352">MKGNTLKIIDSHFHFRDFKGFNELALAAGHVNSAEHLRQAYAQYHYVHGVVMGNGTLDPEGHVYPEFMSYCIGLDSSGCNDHIEESLPLLEENLKRKQCCGIKLYPGYNHVYIYDSVYDPVYELAKRYDKPVAVHTGLTATANALLKYSHPLTLDEAAVKHPDVQFVMCHIGNPFLQDAIAVLEKNRNVAVDLSGLLEGKIHDMNGFLKAKEGYISMLRDWLCYLNRYDSVMFGTDWPLANLGDYVAFVKAFIPEQYWQAVFFDNANRLYRLGLEA</sequence>
<keyword evidence="3" id="KW-0378">Hydrolase</keyword>
<organism evidence="3 4">
    <name type="scientific">Megasphaera stantonii</name>
    <dbReference type="NCBI Taxonomy" id="2144175"/>
    <lineage>
        <taxon>Bacteria</taxon>
        <taxon>Bacillati</taxon>
        <taxon>Bacillota</taxon>
        <taxon>Negativicutes</taxon>
        <taxon>Veillonellales</taxon>
        <taxon>Veillonellaceae</taxon>
        <taxon>Megasphaera</taxon>
    </lineage>
</organism>
<evidence type="ECO:0000313" key="3">
    <source>
        <dbReference type="EMBL" id="AXL21933.1"/>
    </source>
</evidence>